<feature type="transmembrane region" description="Helical" evidence="1">
    <location>
        <begin position="68"/>
        <end position="92"/>
    </location>
</feature>
<sequence>MEKPNSELSVFVCEALRKDISRDRIREVLFQAGWQAERVDRVLEEYAEIDFPVPVPKPRPYLSARETFFYLLLFVTLYISAFNFGNLLFIFIDQAFPDPAMAAGSSDWISSRTRGAVSSLIVAFPLFLYLSRKITNELQNTPAGRSSGVRRWLTYVTLFIAACIILGDVSALLFSLLGGELTVRFLLKVLVVGSIAGAVFVYYLHGLRSEEQAP</sequence>
<dbReference type="Pfam" id="PF18920">
    <property type="entry name" value="DUF5671"/>
    <property type="match status" value="1"/>
</dbReference>
<dbReference type="Proteomes" id="UP000619838">
    <property type="component" value="Unassembled WGS sequence"/>
</dbReference>
<accession>A0ABR9XQD5</accession>
<keyword evidence="1" id="KW-1133">Transmembrane helix</keyword>
<dbReference type="RefSeq" id="WP_175186690.1">
    <property type="nucleotide sequence ID" value="NZ_JABVZQ010000001.1"/>
</dbReference>
<proteinExistence type="predicted"/>
<evidence type="ECO:0000256" key="1">
    <source>
        <dbReference type="SAM" id="Phobius"/>
    </source>
</evidence>
<feature type="transmembrane region" description="Helical" evidence="1">
    <location>
        <begin position="112"/>
        <end position="131"/>
    </location>
</feature>
<keyword evidence="4" id="KW-1185">Reference proteome</keyword>
<reference evidence="3 4" key="1">
    <citation type="journal article" date="2020" name="Microorganisms">
        <title>Simultaneous Genome Sequencing of Prosthecochloris ethylica and Desulfuromonas acetoxidans within a Syntrophic Mixture Reveals Unique Pili and Protein Interactions.</title>
        <authorList>
            <person name="Kyndt J.A."/>
            <person name="Van Beeumen J.J."/>
            <person name="Meyer T.E."/>
        </authorList>
    </citation>
    <scope>NUCLEOTIDE SEQUENCE [LARGE SCALE GENOMIC DNA]</scope>
    <source>
        <strain evidence="3 4">N3</strain>
    </source>
</reference>
<protein>
    <recommendedName>
        <fullName evidence="2">DUF5671 domain-containing protein</fullName>
    </recommendedName>
</protein>
<comment type="caution">
    <text evidence="3">The sequence shown here is derived from an EMBL/GenBank/DDBJ whole genome shotgun (WGS) entry which is preliminary data.</text>
</comment>
<keyword evidence="1" id="KW-0472">Membrane</keyword>
<organism evidence="3 4">
    <name type="scientific">Prosthecochloris ethylica</name>
    <dbReference type="NCBI Taxonomy" id="2743976"/>
    <lineage>
        <taxon>Bacteria</taxon>
        <taxon>Pseudomonadati</taxon>
        <taxon>Chlorobiota</taxon>
        <taxon>Chlorobiia</taxon>
        <taxon>Chlorobiales</taxon>
        <taxon>Chlorobiaceae</taxon>
        <taxon>Prosthecochloris</taxon>
    </lineage>
</organism>
<dbReference type="InterPro" id="IPR043728">
    <property type="entry name" value="DUF5671"/>
</dbReference>
<evidence type="ECO:0000313" key="3">
    <source>
        <dbReference type="EMBL" id="MBF0636189.1"/>
    </source>
</evidence>
<feature type="domain" description="DUF5671" evidence="2">
    <location>
        <begin position="66"/>
        <end position="202"/>
    </location>
</feature>
<name>A0ABR9XQD5_9CHLB</name>
<feature type="transmembrane region" description="Helical" evidence="1">
    <location>
        <begin position="152"/>
        <end position="173"/>
    </location>
</feature>
<feature type="transmembrane region" description="Helical" evidence="1">
    <location>
        <begin position="185"/>
        <end position="204"/>
    </location>
</feature>
<keyword evidence="1" id="KW-0812">Transmembrane</keyword>
<evidence type="ECO:0000313" key="4">
    <source>
        <dbReference type="Proteomes" id="UP000619838"/>
    </source>
</evidence>
<gene>
    <name evidence="3" type="ORF">INT08_03190</name>
</gene>
<evidence type="ECO:0000259" key="2">
    <source>
        <dbReference type="Pfam" id="PF18920"/>
    </source>
</evidence>
<dbReference type="EMBL" id="JADGII010000004">
    <property type="protein sequence ID" value="MBF0636189.1"/>
    <property type="molecule type" value="Genomic_DNA"/>
</dbReference>